<feature type="signal peptide" evidence="1">
    <location>
        <begin position="1"/>
        <end position="28"/>
    </location>
</feature>
<comment type="caution">
    <text evidence="3">The sequence shown here is derived from an EMBL/GenBank/DDBJ whole genome shotgun (WGS) entry which is preliminary data.</text>
</comment>
<evidence type="ECO:0000259" key="2">
    <source>
        <dbReference type="Pfam" id="PF00386"/>
    </source>
</evidence>
<evidence type="ECO:0000313" key="3">
    <source>
        <dbReference type="EMBL" id="KAK4037284.1"/>
    </source>
</evidence>
<organism evidence="3 4">
    <name type="scientific">Daphnia magna</name>
    <dbReference type="NCBI Taxonomy" id="35525"/>
    <lineage>
        <taxon>Eukaryota</taxon>
        <taxon>Metazoa</taxon>
        <taxon>Ecdysozoa</taxon>
        <taxon>Arthropoda</taxon>
        <taxon>Crustacea</taxon>
        <taxon>Branchiopoda</taxon>
        <taxon>Diplostraca</taxon>
        <taxon>Cladocera</taxon>
        <taxon>Anomopoda</taxon>
        <taxon>Daphniidae</taxon>
        <taxon>Daphnia</taxon>
    </lineage>
</organism>
<dbReference type="EMBL" id="JAOYFB010000040">
    <property type="protein sequence ID" value="KAK4037284.1"/>
    <property type="molecule type" value="Genomic_DNA"/>
</dbReference>
<feature type="chain" id="PRO_5045239751" description="C1q domain-containing protein" evidence="1">
    <location>
        <begin position="29"/>
        <end position="246"/>
    </location>
</feature>
<dbReference type="Gene3D" id="2.60.120.40">
    <property type="match status" value="1"/>
</dbReference>
<feature type="domain" description="C1q" evidence="2">
    <location>
        <begin position="132"/>
        <end position="245"/>
    </location>
</feature>
<sequence length="246" mass="26919">MALMSNKMPWHTAVYLIGLFTSMNTVSCSGRGERQFRSQVLWHSLVVQNTTTVDEPKHFDANKTPFQPNYDYVAETFPDDLTRFTMDFTTPASSKSVVKTVLPNMKTGTDASRKSHILFNAYTEQSIGRNSNVTYTKTTATDGHHPVNGTSGIYTAKTPGFYGFIFHALTTDSKNVLPMAELQVNGVAVATAAAFNGGTYKTLTLIAGAKLKQDDCVSIFVVGGPLFENVNKHSKHRASFAGTLMI</sequence>
<evidence type="ECO:0000313" key="4">
    <source>
        <dbReference type="Proteomes" id="UP001234178"/>
    </source>
</evidence>
<keyword evidence="4" id="KW-1185">Reference proteome</keyword>
<dbReference type="InterPro" id="IPR001073">
    <property type="entry name" value="C1q_dom"/>
</dbReference>
<dbReference type="Pfam" id="PF00386">
    <property type="entry name" value="C1q"/>
    <property type="match status" value="1"/>
</dbReference>
<protein>
    <recommendedName>
        <fullName evidence="2">C1q domain-containing protein</fullName>
    </recommendedName>
</protein>
<gene>
    <name evidence="3" type="ORF">OUZ56_029320</name>
</gene>
<dbReference type="SUPFAM" id="SSF49842">
    <property type="entry name" value="TNF-like"/>
    <property type="match status" value="1"/>
</dbReference>
<proteinExistence type="predicted"/>
<reference evidence="3 4" key="1">
    <citation type="journal article" date="2023" name="Nucleic Acids Res.">
        <title>The hologenome of Daphnia magna reveals possible DNA methylation and microbiome-mediated evolution of the host genome.</title>
        <authorList>
            <person name="Chaturvedi A."/>
            <person name="Li X."/>
            <person name="Dhandapani V."/>
            <person name="Marshall H."/>
            <person name="Kissane S."/>
            <person name="Cuenca-Cambronero M."/>
            <person name="Asole G."/>
            <person name="Calvet F."/>
            <person name="Ruiz-Romero M."/>
            <person name="Marangio P."/>
            <person name="Guigo R."/>
            <person name="Rago D."/>
            <person name="Mirbahai L."/>
            <person name="Eastwood N."/>
            <person name="Colbourne J.K."/>
            <person name="Zhou J."/>
            <person name="Mallon E."/>
            <person name="Orsini L."/>
        </authorList>
    </citation>
    <scope>NUCLEOTIDE SEQUENCE [LARGE SCALE GENOMIC DNA]</scope>
    <source>
        <strain evidence="3">LRV0_1</strain>
    </source>
</reference>
<evidence type="ECO:0000256" key="1">
    <source>
        <dbReference type="SAM" id="SignalP"/>
    </source>
</evidence>
<keyword evidence="1" id="KW-0732">Signal</keyword>
<dbReference type="Proteomes" id="UP001234178">
    <property type="component" value="Unassembled WGS sequence"/>
</dbReference>
<dbReference type="InterPro" id="IPR008983">
    <property type="entry name" value="Tumour_necrosis_fac-like_dom"/>
</dbReference>
<name>A0ABR0B6H1_9CRUS</name>
<accession>A0ABR0B6H1</accession>